<evidence type="ECO:0000313" key="10">
    <source>
        <dbReference type="Ensembl" id="ENSCSEP00000027594.1"/>
    </source>
</evidence>
<dbReference type="FunFam" id="3.40.50.1000:FF:000013">
    <property type="entry name" value="Carboxy-terminal domain RNA polymerase II polypeptide A small"/>
    <property type="match status" value="1"/>
</dbReference>
<feature type="compositionally biased region" description="Acidic residues" evidence="8">
    <location>
        <begin position="627"/>
        <end position="637"/>
    </location>
</feature>
<reference evidence="10" key="3">
    <citation type="submission" date="2025-09" db="UniProtKB">
        <authorList>
            <consortium name="Ensembl"/>
        </authorList>
    </citation>
    <scope>IDENTIFICATION</scope>
</reference>
<dbReference type="PROSITE" id="PS50969">
    <property type="entry name" value="FCP1"/>
    <property type="match status" value="1"/>
</dbReference>
<keyword evidence="2" id="KW-0378">Hydrolase</keyword>
<reference evidence="10" key="2">
    <citation type="submission" date="2025-08" db="UniProtKB">
        <authorList>
            <consortium name="Ensembl"/>
        </authorList>
    </citation>
    <scope>IDENTIFICATION</scope>
</reference>
<dbReference type="InterPro" id="IPR011948">
    <property type="entry name" value="Dullard_phosphatase"/>
</dbReference>
<feature type="region of interest" description="Disordered" evidence="8">
    <location>
        <begin position="309"/>
        <end position="351"/>
    </location>
</feature>
<dbReference type="CDD" id="cd07521">
    <property type="entry name" value="HAD_FCP1-like"/>
    <property type="match status" value="1"/>
</dbReference>
<accession>A0A3P8WLG1</accession>
<comment type="catalytic activity">
    <reaction evidence="4">
        <text>O-phospho-L-seryl-[protein] + H2O = L-seryl-[protein] + phosphate</text>
        <dbReference type="Rhea" id="RHEA:20629"/>
        <dbReference type="Rhea" id="RHEA-COMP:9863"/>
        <dbReference type="Rhea" id="RHEA-COMP:11604"/>
        <dbReference type="ChEBI" id="CHEBI:15377"/>
        <dbReference type="ChEBI" id="CHEBI:29999"/>
        <dbReference type="ChEBI" id="CHEBI:43474"/>
        <dbReference type="ChEBI" id="CHEBI:83421"/>
        <dbReference type="EC" id="3.1.3.16"/>
    </reaction>
</comment>
<dbReference type="PANTHER" id="PTHR12210">
    <property type="entry name" value="DULLARD PROTEIN PHOSPHATASE"/>
    <property type="match status" value="1"/>
</dbReference>
<dbReference type="Proteomes" id="UP000265120">
    <property type="component" value="Chromosome 16"/>
</dbReference>
<evidence type="ECO:0000256" key="7">
    <source>
        <dbReference type="PIRSR" id="PIRSR640078-3"/>
    </source>
</evidence>
<name>A0A3P8WLG1_CYNSE</name>
<feature type="domain" description="FCP1 homology" evidence="9">
    <location>
        <begin position="662"/>
        <end position="820"/>
    </location>
</feature>
<evidence type="ECO:0000256" key="5">
    <source>
        <dbReference type="ARBA" id="ARBA00048336"/>
    </source>
</evidence>
<feature type="site" description="Transition state stabilizer" evidence="7">
    <location>
        <position position="728"/>
    </location>
</feature>
<dbReference type="Pfam" id="PF03031">
    <property type="entry name" value="NIF"/>
    <property type="match status" value="1"/>
</dbReference>
<feature type="compositionally biased region" description="Acidic residues" evidence="8">
    <location>
        <begin position="381"/>
        <end position="405"/>
    </location>
</feature>
<reference evidence="10 11" key="1">
    <citation type="journal article" date="2014" name="Nat. Genet.">
        <title>Whole-genome sequence of a flatfish provides insights into ZW sex chromosome evolution and adaptation to a benthic lifestyle.</title>
        <authorList>
            <person name="Chen S."/>
            <person name="Zhang G."/>
            <person name="Shao C."/>
            <person name="Huang Q."/>
            <person name="Liu G."/>
            <person name="Zhang P."/>
            <person name="Song W."/>
            <person name="An N."/>
            <person name="Chalopin D."/>
            <person name="Volff J.N."/>
            <person name="Hong Y."/>
            <person name="Li Q."/>
            <person name="Sha Z."/>
            <person name="Zhou H."/>
            <person name="Xie M."/>
            <person name="Yu Q."/>
            <person name="Liu Y."/>
            <person name="Xiang H."/>
            <person name="Wang N."/>
            <person name="Wu K."/>
            <person name="Yang C."/>
            <person name="Zhou Q."/>
            <person name="Liao X."/>
            <person name="Yang L."/>
            <person name="Hu Q."/>
            <person name="Zhang J."/>
            <person name="Meng L."/>
            <person name="Jin L."/>
            <person name="Tian Y."/>
            <person name="Lian J."/>
            <person name="Yang J."/>
            <person name="Miao G."/>
            <person name="Liu S."/>
            <person name="Liang Z."/>
            <person name="Yan F."/>
            <person name="Li Y."/>
            <person name="Sun B."/>
            <person name="Zhang H."/>
            <person name="Zhang J."/>
            <person name="Zhu Y."/>
            <person name="Du M."/>
            <person name="Zhao Y."/>
            <person name="Schartl M."/>
            <person name="Tang Q."/>
            <person name="Wang J."/>
        </authorList>
    </citation>
    <scope>NUCLEOTIDE SEQUENCE</scope>
</reference>
<dbReference type="SFLD" id="SFLDS00003">
    <property type="entry name" value="Haloacid_Dehalogenase"/>
    <property type="match status" value="1"/>
</dbReference>
<feature type="site" description="Transition state stabilizer" evidence="7">
    <location>
        <position position="766"/>
    </location>
</feature>
<evidence type="ECO:0000256" key="6">
    <source>
        <dbReference type="PIRSR" id="PIRSR640078-1"/>
    </source>
</evidence>
<keyword evidence="3" id="KW-0904">Protein phosphatase</keyword>
<feature type="active site" description="Proton donor" evidence="6">
    <location>
        <position position="674"/>
    </location>
</feature>
<dbReference type="Gene3D" id="3.40.50.1000">
    <property type="entry name" value="HAD superfamily/HAD-like"/>
    <property type="match status" value="1"/>
</dbReference>
<dbReference type="InterPro" id="IPR040078">
    <property type="entry name" value="RNA_Pol_CTD_Phosphatase"/>
</dbReference>
<dbReference type="InterPro" id="IPR036412">
    <property type="entry name" value="HAD-like_sf"/>
</dbReference>
<dbReference type="Ensembl" id="ENSCSET00000027963.1">
    <property type="protein sequence ID" value="ENSCSEP00000027594.1"/>
    <property type="gene ID" value="ENSCSEG00000017633.1"/>
</dbReference>
<feature type="active site" description="4-aspartylphosphate intermediate" evidence="6">
    <location>
        <position position="672"/>
    </location>
</feature>
<evidence type="ECO:0000256" key="4">
    <source>
        <dbReference type="ARBA" id="ARBA00047761"/>
    </source>
</evidence>
<feature type="compositionally biased region" description="Basic and acidic residues" evidence="8">
    <location>
        <begin position="322"/>
        <end position="339"/>
    </location>
</feature>
<feature type="region of interest" description="Disordered" evidence="8">
    <location>
        <begin position="189"/>
        <end position="216"/>
    </location>
</feature>
<evidence type="ECO:0000256" key="1">
    <source>
        <dbReference type="ARBA" id="ARBA00013081"/>
    </source>
</evidence>
<dbReference type="InterPro" id="IPR050365">
    <property type="entry name" value="TIM50"/>
</dbReference>
<evidence type="ECO:0000259" key="9">
    <source>
        <dbReference type="PROSITE" id="PS50969"/>
    </source>
</evidence>
<dbReference type="GeneTree" id="ENSGT01040000240451"/>
<organism evidence="10 11">
    <name type="scientific">Cynoglossus semilaevis</name>
    <name type="common">Tongue sole</name>
    <dbReference type="NCBI Taxonomy" id="244447"/>
    <lineage>
        <taxon>Eukaryota</taxon>
        <taxon>Metazoa</taxon>
        <taxon>Chordata</taxon>
        <taxon>Craniata</taxon>
        <taxon>Vertebrata</taxon>
        <taxon>Euteleostomi</taxon>
        <taxon>Actinopterygii</taxon>
        <taxon>Neopterygii</taxon>
        <taxon>Teleostei</taxon>
        <taxon>Neoteleostei</taxon>
        <taxon>Acanthomorphata</taxon>
        <taxon>Carangaria</taxon>
        <taxon>Pleuronectiformes</taxon>
        <taxon>Pleuronectoidei</taxon>
        <taxon>Cynoglossidae</taxon>
        <taxon>Cynoglossinae</taxon>
        <taxon>Cynoglossus</taxon>
    </lineage>
</organism>
<comment type="catalytic activity">
    <reaction evidence="5">
        <text>O-phospho-L-threonyl-[protein] + H2O = L-threonyl-[protein] + phosphate</text>
        <dbReference type="Rhea" id="RHEA:47004"/>
        <dbReference type="Rhea" id="RHEA-COMP:11060"/>
        <dbReference type="Rhea" id="RHEA-COMP:11605"/>
        <dbReference type="ChEBI" id="CHEBI:15377"/>
        <dbReference type="ChEBI" id="CHEBI:30013"/>
        <dbReference type="ChEBI" id="CHEBI:43474"/>
        <dbReference type="ChEBI" id="CHEBI:61977"/>
        <dbReference type="EC" id="3.1.3.16"/>
    </reaction>
</comment>
<evidence type="ECO:0000256" key="3">
    <source>
        <dbReference type="ARBA" id="ARBA00022912"/>
    </source>
</evidence>
<feature type="region of interest" description="Disordered" evidence="8">
    <location>
        <begin position="373"/>
        <end position="409"/>
    </location>
</feature>
<dbReference type="SFLD" id="SFLDG01124">
    <property type="entry name" value="C0.1:_RNA_Pol_CTD_Phosphatase"/>
    <property type="match status" value="1"/>
</dbReference>
<dbReference type="InterPro" id="IPR004274">
    <property type="entry name" value="FCP1_dom"/>
</dbReference>
<evidence type="ECO:0000256" key="2">
    <source>
        <dbReference type="ARBA" id="ARBA00022801"/>
    </source>
</evidence>
<dbReference type="GO" id="GO:0008420">
    <property type="term" value="F:RNA polymerase II CTD heptapeptide repeat phosphatase activity"/>
    <property type="evidence" value="ECO:0007669"/>
    <property type="project" value="InterPro"/>
</dbReference>
<evidence type="ECO:0000256" key="8">
    <source>
        <dbReference type="SAM" id="MobiDB-lite"/>
    </source>
</evidence>
<dbReference type="AlphaFoldDB" id="A0A3P8WLG1"/>
<dbReference type="SMART" id="SM00577">
    <property type="entry name" value="CPDc"/>
    <property type="match status" value="1"/>
</dbReference>
<dbReference type="InterPro" id="IPR023214">
    <property type="entry name" value="HAD_sf"/>
</dbReference>
<sequence>MLSFLSVAATSDYDWISLVDSRTFGGRIAFQIKEENCDQQNECWDSETPTEDSLEFGTELCDFVEVPFTSCDDHDEDDEDKEDAEENCQFEQTDTEADCDGSDSVIFDGECCEEFQETFELPEQNPGFDTSTGHCEMFENADFETGVEYEARQYVDPEKTSDGSEFCTEEDSFSDCSSIETKSFKTCRDDSITSEPCSDSSGEFEKGAQEDLSDDQTQWESFEDFDEMEQSRSGEVKEGNPRSPVVDVVIEDHFDLFDRADCYGHVFAPRRQYVSCFDGGDVHESLYVQEAANHPAESFCACDEEDETKTNPLENDVCPDDGTAHECSRSDGDSERSPEDLSLEEELDGEPCVFYAENYEEDDLDWETYAFEGRASASSNDDNEEDEEEEEEDEEEEEMRGEDEVFSSGSEENMYAPCADDISVEGDAYEDSCDITAVGDEVQTDVTLCKVGECEENAYFDLCSEMELYWSLVDEDEEGEVYNPGVEDYYAYQIKSLQMSLNEVLGALLLNTFRYEQVICAKEDVSAATNETGDDQSDQTETGPQAAGVCVTAGDGITVISEQSEISASESDEHENAADPGSENDSWLKGSSADVVRPQDVIYSVLSKPTRTGESEENDCDPRRDFEEEQSDDDSYDTCDCDYCIPPEVQVPTQPLLPQTSDVTGKICVVIDLDETLVHSSFKPVDNPDFIIPVELDGSVYQVYVLKRPHVDEFLRRMGELFECVLFTASLAKYADPVSDLLDISGAFQSRLFRESCVFHKGNYVKDLSRLGRDLNKVIIIDNSPASYVFHPENAIAVESWFDDQSDTELLDLIPFFESLSQMDDIYDMLKQRKTSS</sequence>
<dbReference type="EC" id="3.1.3.16" evidence="1"/>
<evidence type="ECO:0000313" key="11">
    <source>
        <dbReference type="Proteomes" id="UP000265120"/>
    </source>
</evidence>
<proteinExistence type="predicted"/>
<protein>
    <recommendedName>
        <fullName evidence="1">protein-serine/threonine phosphatase</fullName>
        <ecNumber evidence="1">3.1.3.16</ecNumber>
    </recommendedName>
</protein>
<keyword evidence="11" id="KW-1185">Reference proteome</keyword>
<dbReference type="SUPFAM" id="SSF56784">
    <property type="entry name" value="HAD-like"/>
    <property type="match status" value="1"/>
</dbReference>
<feature type="region of interest" description="Disordered" evidence="8">
    <location>
        <begin position="604"/>
        <end position="637"/>
    </location>
</feature>
<feature type="region of interest" description="Disordered" evidence="8">
    <location>
        <begin position="564"/>
        <end position="591"/>
    </location>
</feature>
<dbReference type="NCBIfam" id="TIGR02251">
    <property type="entry name" value="HIF-SF_euk"/>
    <property type="match status" value="1"/>
</dbReference>